<accession>A0ABQ4NIQ0</accession>
<evidence type="ECO:0000256" key="1">
    <source>
        <dbReference type="SAM" id="MobiDB-lite"/>
    </source>
</evidence>
<evidence type="ECO:0000313" key="4">
    <source>
        <dbReference type="EMBL" id="GIT94288.1"/>
    </source>
</evidence>
<dbReference type="PANTHER" id="PTHR46390">
    <property type="entry name" value="MANNOSE-1-PHOSPHATE GUANYLYLTRANSFERASE"/>
    <property type="match status" value="1"/>
</dbReference>
<feature type="domain" description="MannoseP isomerase/GMP-like beta-helix" evidence="3">
    <location>
        <begin position="295"/>
        <end position="349"/>
    </location>
</feature>
<reference evidence="4 5" key="1">
    <citation type="submission" date="2021-05" db="EMBL/GenBank/DDBJ databases">
        <title>Bacteria Genome sequencing.</title>
        <authorList>
            <person name="Takabe Y."/>
            <person name="Nakajima Y."/>
            <person name="Suzuki S."/>
            <person name="Shiozaki T."/>
        </authorList>
    </citation>
    <scope>NUCLEOTIDE SEQUENCE [LARGE SCALE GENOMIC DNA]</scope>
    <source>
        <strain evidence="4 5">AI_62</strain>
    </source>
</reference>
<gene>
    <name evidence="4" type="ORF">JANAI62_09110</name>
</gene>
<feature type="region of interest" description="Disordered" evidence="1">
    <location>
        <begin position="470"/>
        <end position="490"/>
    </location>
</feature>
<dbReference type="RefSeq" id="WP_220747769.1">
    <property type="nucleotide sequence ID" value="NZ_BPFH01000001.1"/>
</dbReference>
<evidence type="ECO:0008006" key="6">
    <source>
        <dbReference type="Google" id="ProtNLM"/>
    </source>
</evidence>
<dbReference type="InterPro" id="IPR005835">
    <property type="entry name" value="NTP_transferase_dom"/>
</dbReference>
<proteinExistence type="predicted"/>
<comment type="caution">
    <text evidence="4">The sequence shown here is derived from an EMBL/GenBank/DDBJ whole genome shotgun (WGS) entry which is preliminary data.</text>
</comment>
<evidence type="ECO:0000259" key="3">
    <source>
        <dbReference type="Pfam" id="PF22640"/>
    </source>
</evidence>
<evidence type="ECO:0000313" key="5">
    <source>
        <dbReference type="Proteomes" id="UP000786693"/>
    </source>
</evidence>
<dbReference type="InterPro" id="IPR054566">
    <property type="entry name" value="ManC/GMP-like_b-helix"/>
</dbReference>
<dbReference type="InterPro" id="IPR011051">
    <property type="entry name" value="RmlC_Cupin_sf"/>
</dbReference>
<protein>
    <recommendedName>
        <fullName evidence="6">Mannose-1-phosphate guanylyltransferase</fullName>
    </recommendedName>
</protein>
<dbReference type="EMBL" id="BPFH01000001">
    <property type="protein sequence ID" value="GIT94288.1"/>
    <property type="molecule type" value="Genomic_DNA"/>
</dbReference>
<dbReference type="InterPro" id="IPR051161">
    <property type="entry name" value="Mannose-6P_isomerase_type2"/>
</dbReference>
<dbReference type="SUPFAM" id="SSF51182">
    <property type="entry name" value="RmlC-like cupins"/>
    <property type="match status" value="1"/>
</dbReference>
<keyword evidence="5" id="KW-1185">Reference proteome</keyword>
<dbReference type="Proteomes" id="UP000786693">
    <property type="component" value="Unassembled WGS sequence"/>
</dbReference>
<sequence length="490" mass="52318">MTRITPLIICGGNGTRLWPLSRRQAPKQFQRVGGPESMTFFQSAVQRHRGDLYNDPVIVTGLMHEGTVRAQLRDLQVNARIICEPMGRNTGPAVLAACELAAETDPDTVFVVIPADHVIEGDMATPMGACVSAALAGRIITFGIPPRYAESGFGYIIDQGGLPGFDGPLREVGRFVEKPAVDEAQRLIDAGGAYWASGLSMFSARTLIAEYEQIDPDSTRNVRDAVRSGSRNGNTLNLAGASFSLAASEPTEGLIFEKTARIALAPLDVKWDDVGSWKAMHSVAPADRDGNVLQGDVIALDSRNSLVRADSRLVSIVGLDDVVVVETADALLVAHIDESQKIKDVVERLKAKDRPEAQRHADAPKPKMVDVASPQVAPHMPAGMEADNFSLGTAEIAVGQTMTMPRGPANHQAIVVGGDVRATGMGWIKDVSAGGRVYGDELGEIELRNLGDDPVQLLFVTLETEAPAPKSRHIPATARGGDTPKKVAYG</sequence>
<feature type="domain" description="Nucleotidyl transferase" evidence="2">
    <location>
        <begin position="6"/>
        <end position="287"/>
    </location>
</feature>
<dbReference type="Gene3D" id="3.90.550.10">
    <property type="entry name" value="Spore Coat Polysaccharide Biosynthesis Protein SpsA, Chain A"/>
    <property type="match status" value="1"/>
</dbReference>
<dbReference type="Pfam" id="PF00483">
    <property type="entry name" value="NTP_transferase"/>
    <property type="match status" value="1"/>
</dbReference>
<evidence type="ECO:0000259" key="2">
    <source>
        <dbReference type="Pfam" id="PF00483"/>
    </source>
</evidence>
<dbReference type="SUPFAM" id="SSF53448">
    <property type="entry name" value="Nucleotide-diphospho-sugar transferases"/>
    <property type="match status" value="1"/>
</dbReference>
<name>A0ABQ4NIQ0_9RHOB</name>
<dbReference type="InterPro" id="IPR029044">
    <property type="entry name" value="Nucleotide-diphossugar_trans"/>
</dbReference>
<dbReference type="Pfam" id="PF22640">
    <property type="entry name" value="ManC_GMP_beta-helix"/>
    <property type="match status" value="1"/>
</dbReference>
<organism evidence="4 5">
    <name type="scientific">Jannaschia pagri</name>
    <dbReference type="NCBI Taxonomy" id="2829797"/>
    <lineage>
        <taxon>Bacteria</taxon>
        <taxon>Pseudomonadati</taxon>
        <taxon>Pseudomonadota</taxon>
        <taxon>Alphaproteobacteria</taxon>
        <taxon>Rhodobacterales</taxon>
        <taxon>Roseobacteraceae</taxon>
        <taxon>Jannaschia</taxon>
    </lineage>
</organism>
<dbReference type="PANTHER" id="PTHR46390:SF1">
    <property type="entry name" value="MANNOSE-1-PHOSPHATE GUANYLYLTRANSFERASE"/>
    <property type="match status" value="1"/>
</dbReference>